<feature type="transmembrane region" description="Helical" evidence="7">
    <location>
        <begin position="40"/>
        <end position="60"/>
    </location>
</feature>
<reference evidence="9 10" key="1">
    <citation type="submission" date="2017-09" db="EMBL/GenBank/DDBJ databases">
        <authorList>
            <person name="Bumgarner R.E."/>
        </authorList>
    </citation>
    <scope>NUCLEOTIDE SEQUENCE [LARGE SCALE GENOMIC DNA]</scope>
    <source>
        <strain evidence="9 10">T34998</strain>
    </source>
</reference>
<evidence type="ECO:0000256" key="1">
    <source>
        <dbReference type="ARBA" id="ARBA00004651"/>
    </source>
</evidence>
<evidence type="ECO:0000256" key="7">
    <source>
        <dbReference type="RuleBase" id="RU363032"/>
    </source>
</evidence>
<protein>
    <submittedName>
        <fullName evidence="9">ABC transporter permease</fullName>
    </submittedName>
</protein>
<evidence type="ECO:0000256" key="4">
    <source>
        <dbReference type="ARBA" id="ARBA00022692"/>
    </source>
</evidence>
<sequence length="356" mass="39136">MVTAAEEKARVRDRDVALAADPKVEAALARRHRARKASHPLVGIMVTLWTLTTAVILWIPDTTAFIVHGQKPLAAATGLVVVVMVGLWALSIRATDGFRLRVSRWLGLWTWWWVALGAVTLLLDVLTAKTAVLRPPYVPPPGQLLTEAWGDRTLLGQSIVHSAVLLLVGLLIGGIAGLLTGLWMGWSRRAGYWFNPIVKYIGPVPTLAWIPIVFLAFPNTFWAAVFLVALTVWFPMTVLTNAGIRSIPKSYFDVCQTLGASTRFLVLKVSLPAALPNIFTGIFMALPTAFVTLTIAETLGVNSGLGWYINWKKGWSSYPAMYAAIAIMVILCGSLLSLELSIRNRVLAWQKDLTRW</sequence>
<feature type="domain" description="ABC transmembrane type-1" evidence="8">
    <location>
        <begin position="155"/>
        <end position="340"/>
    </location>
</feature>
<feature type="transmembrane region" description="Helical" evidence="7">
    <location>
        <begin position="72"/>
        <end position="90"/>
    </location>
</feature>
<keyword evidence="5 7" id="KW-1133">Transmembrane helix</keyword>
<evidence type="ECO:0000256" key="2">
    <source>
        <dbReference type="ARBA" id="ARBA00022448"/>
    </source>
</evidence>
<evidence type="ECO:0000313" key="10">
    <source>
        <dbReference type="Proteomes" id="UP000256324"/>
    </source>
</evidence>
<gene>
    <name evidence="9" type="ORF">CP880_02850</name>
</gene>
<evidence type="ECO:0000259" key="8">
    <source>
        <dbReference type="PROSITE" id="PS50928"/>
    </source>
</evidence>
<dbReference type="SUPFAM" id="SSF161098">
    <property type="entry name" value="MetI-like"/>
    <property type="match status" value="1"/>
</dbReference>
<dbReference type="EMBL" id="PCZS01000001">
    <property type="protein sequence ID" value="REB70710.1"/>
    <property type="molecule type" value="Genomic_DNA"/>
</dbReference>
<keyword evidence="10" id="KW-1185">Reference proteome</keyword>
<comment type="subcellular location">
    <subcellularLocation>
        <location evidence="1 7">Cell membrane</location>
        <topology evidence="1 7">Multi-pass membrane protein</topology>
    </subcellularLocation>
</comment>
<dbReference type="Proteomes" id="UP000256324">
    <property type="component" value="Unassembled WGS sequence"/>
</dbReference>
<feature type="transmembrane region" description="Helical" evidence="7">
    <location>
        <begin position="102"/>
        <end position="123"/>
    </location>
</feature>
<name>A0ABX9IB87_9ACTN</name>
<feature type="transmembrane region" description="Helical" evidence="7">
    <location>
        <begin position="223"/>
        <end position="244"/>
    </location>
</feature>
<evidence type="ECO:0000256" key="3">
    <source>
        <dbReference type="ARBA" id="ARBA00022475"/>
    </source>
</evidence>
<dbReference type="InterPro" id="IPR000515">
    <property type="entry name" value="MetI-like"/>
</dbReference>
<feature type="transmembrane region" description="Helical" evidence="7">
    <location>
        <begin position="265"/>
        <end position="296"/>
    </location>
</feature>
<proteinExistence type="inferred from homology"/>
<dbReference type="RefSeq" id="WP_063811225.1">
    <property type="nucleotide sequence ID" value="NZ_JBAKCE010000001.1"/>
</dbReference>
<dbReference type="Gene3D" id="1.10.3720.10">
    <property type="entry name" value="MetI-like"/>
    <property type="match status" value="1"/>
</dbReference>
<keyword evidence="3" id="KW-1003">Cell membrane</keyword>
<keyword evidence="6 7" id="KW-0472">Membrane</keyword>
<evidence type="ECO:0000313" key="9">
    <source>
        <dbReference type="EMBL" id="REB70710.1"/>
    </source>
</evidence>
<dbReference type="CDD" id="cd06261">
    <property type="entry name" value="TM_PBP2"/>
    <property type="match status" value="1"/>
</dbReference>
<feature type="transmembrane region" description="Helical" evidence="7">
    <location>
        <begin position="316"/>
        <end position="338"/>
    </location>
</feature>
<dbReference type="InterPro" id="IPR035906">
    <property type="entry name" value="MetI-like_sf"/>
</dbReference>
<comment type="caution">
    <text evidence="9">The sequence shown here is derived from an EMBL/GenBank/DDBJ whole genome shotgun (WGS) entry which is preliminary data.</text>
</comment>
<feature type="transmembrane region" description="Helical" evidence="7">
    <location>
        <begin position="197"/>
        <end position="217"/>
    </location>
</feature>
<evidence type="ECO:0000256" key="6">
    <source>
        <dbReference type="ARBA" id="ARBA00023136"/>
    </source>
</evidence>
<keyword evidence="4 7" id="KW-0812">Transmembrane</keyword>
<evidence type="ECO:0000256" key="5">
    <source>
        <dbReference type="ARBA" id="ARBA00022989"/>
    </source>
</evidence>
<comment type="similarity">
    <text evidence="7">Belongs to the binding-protein-dependent transport system permease family.</text>
</comment>
<dbReference type="PANTHER" id="PTHR30151">
    <property type="entry name" value="ALKANE SULFONATE ABC TRANSPORTER-RELATED, MEMBRANE SUBUNIT"/>
    <property type="match status" value="1"/>
</dbReference>
<feature type="transmembrane region" description="Helical" evidence="7">
    <location>
        <begin position="159"/>
        <end position="185"/>
    </location>
</feature>
<dbReference type="Pfam" id="PF00528">
    <property type="entry name" value="BPD_transp_1"/>
    <property type="match status" value="1"/>
</dbReference>
<accession>A0ABX9IB87</accession>
<organism evidence="9 10">
    <name type="scientific">Cutibacterium namnetense</name>
    <dbReference type="NCBI Taxonomy" id="1574624"/>
    <lineage>
        <taxon>Bacteria</taxon>
        <taxon>Bacillati</taxon>
        <taxon>Actinomycetota</taxon>
        <taxon>Actinomycetes</taxon>
        <taxon>Propionibacteriales</taxon>
        <taxon>Propionibacteriaceae</taxon>
        <taxon>Cutibacterium</taxon>
    </lineage>
</organism>
<keyword evidence="2 7" id="KW-0813">Transport</keyword>
<dbReference type="PROSITE" id="PS50928">
    <property type="entry name" value="ABC_TM1"/>
    <property type="match status" value="1"/>
</dbReference>
<dbReference type="PANTHER" id="PTHR30151:SF0">
    <property type="entry name" value="ABC TRANSPORTER PERMEASE PROTEIN MJ0413-RELATED"/>
    <property type="match status" value="1"/>
</dbReference>